<feature type="region of interest" description="Disordered" evidence="1">
    <location>
        <begin position="1"/>
        <end position="32"/>
    </location>
</feature>
<feature type="non-terminal residue" evidence="2">
    <location>
        <position position="219"/>
    </location>
</feature>
<evidence type="ECO:0000313" key="3">
    <source>
        <dbReference type="Proteomes" id="UP001341840"/>
    </source>
</evidence>
<evidence type="ECO:0000313" key="2">
    <source>
        <dbReference type="EMBL" id="MED6211398.1"/>
    </source>
</evidence>
<organism evidence="2 3">
    <name type="scientific">Stylosanthes scabra</name>
    <dbReference type="NCBI Taxonomy" id="79078"/>
    <lineage>
        <taxon>Eukaryota</taxon>
        <taxon>Viridiplantae</taxon>
        <taxon>Streptophyta</taxon>
        <taxon>Embryophyta</taxon>
        <taxon>Tracheophyta</taxon>
        <taxon>Spermatophyta</taxon>
        <taxon>Magnoliopsida</taxon>
        <taxon>eudicotyledons</taxon>
        <taxon>Gunneridae</taxon>
        <taxon>Pentapetalae</taxon>
        <taxon>rosids</taxon>
        <taxon>fabids</taxon>
        <taxon>Fabales</taxon>
        <taxon>Fabaceae</taxon>
        <taxon>Papilionoideae</taxon>
        <taxon>50 kb inversion clade</taxon>
        <taxon>dalbergioids sensu lato</taxon>
        <taxon>Dalbergieae</taxon>
        <taxon>Pterocarpus clade</taxon>
        <taxon>Stylosanthes</taxon>
    </lineage>
</organism>
<feature type="compositionally biased region" description="Polar residues" evidence="1">
    <location>
        <begin position="1"/>
        <end position="12"/>
    </location>
</feature>
<reference evidence="2 3" key="1">
    <citation type="journal article" date="2023" name="Plants (Basel)">
        <title>Bridging the Gap: Combining Genomics and Transcriptomics Approaches to Understand Stylosanthes scabra, an Orphan Legume from the Brazilian Caatinga.</title>
        <authorList>
            <person name="Ferreira-Neto J.R.C."/>
            <person name="da Silva M.D."/>
            <person name="Binneck E."/>
            <person name="de Melo N.F."/>
            <person name="da Silva R.H."/>
            <person name="de Melo A.L.T.M."/>
            <person name="Pandolfi V."/>
            <person name="Bustamante F.O."/>
            <person name="Brasileiro-Vidal A.C."/>
            <person name="Benko-Iseppon A.M."/>
        </authorList>
    </citation>
    <scope>NUCLEOTIDE SEQUENCE [LARGE SCALE GENOMIC DNA]</scope>
    <source>
        <tissue evidence="2">Leaves</tissue>
    </source>
</reference>
<dbReference type="EMBL" id="JASCZI010242543">
    <property type="protein sequence ID" value="MED6211398.1"/>
    <property type="molecule type" value="Genomic_DNA"/>
</dbReference>
<evidence type="ECO:0000256" key="1">
    <source>
        <dbReference type="SAM" id="MobiDB-lite"/>
    </source>
</evidence>
<comment type="caution">
    <text evidence="2">The sequence shown here is derived from an EMBL/GenBank/DDBJ whole genome shotgun (WGS) entry which is preliminary data.</text>
</comment>
<proteinExistence type="predicted"/>
<accession>A0ABU6YR53</accession>
<protein>
    <submittedName>
        <fullName evidence="2">Uncharacterized protein</fullName>
    </submittedName>
</protein>
<name>A0ABU6YR53_9FABA</name>
<keyword evidence="3" id="KW-1185">Reference proteome</keyword>
<sequence length="219" mass="25387">MSANVDDISSVNEYGANEPPFEQLITDSDEEYDVNKDLYAESYLDDEKWDGNDYTSEEESDVEVKDKAAIIYIREKVENYCDAYYNKDSYIIAYSEMHSPLPDLDTLDDEDILPPHCAEFQEGQEKIEKGKKMRMPHQIQRGFQQLDALIAQYPEQLPRTHEGRRFRRSGLRELSECPEGRVAVTSGCESFFRKLRKGRRQLDFAPDSRGPTFPTFRAS</sequence>
<gene>
    <name evidence="2" type="ORF">PIB30_073344</name>
</gene>
<dbReference type="Proteomes" id="UP001341840">
    <property type="component" value="Unassembled WGS sequence"/>
</dbReference>